<reference evidence="2" key="3">
    <citation type="submission" date="2015-03" db="EMBL/GenBank/DDBJ databases">
        <authorList>
            <person name="Murphy D."/>
        </authorList>
    </citation>
    <scope>NUCLEOTIDE SEQUENCE [LARGE SCALE GENOMIC DNA]</scope>
    <source>
        <strain evidence="2">A125KOH2</strain>
    </source>
</reference>
<dbReference type="STRING" id="1288385.ERS137968_04910"/>
<dbReference type="RefSeq" id="WP_156168738.1">
    <property type="nucleotide sequence ID" value="NZ_CAWMMU010000104.1"/>
</dbReference>
<protein>
    <submittedName>
        <fullName evidence="2">Uncharacterized protein</fullName>
    </submittedName>
</protein>
<evidence type="ECO:0000313" key="4">
    <source>
        <dbReference type="Proteomes" id="UP000044625"/>
    </source>
</evidence>
<reference evidence="3 4" key="1">
    <citation type="submission" date="2015-03" db="EMBL/GenBank/DDBJ databases">
        <authorList>
            <consortium name="Pathogen Informatics"/>
            <person name="Murphy D."/>
        </authorList>
    </citation>
    <scope>NUCLEOTIDE SEQUENCE [LARGE SCALE GENOMIC DNA]</scope>
    <source>
        <strain evidence="4">type strain: CIP110230</strain>
        <strain evidence="3">Type strain: CIP110230</strain>
    </source>
</reference>
<dbReference type="EMBL" id="CWJL01000104">
    <property type="protein sequence ID" value="CRY69754.1"/>
    <property type="molecule type" value="Genomic_DNA"/>
</dbReference>
<feature type="region of interest" description="Disordered" evidence="1">
    <location>
        <begin position="34"/>
        <end position="56"/>
    </location>
</feature>
<name>A0A0T9RLT6_9GAMM</name>
<dbReference type="AlphaFoldDB" id="A0A0T9RLT6"/>
<evidence type="ECO:0000256" key="1">
    <source>
        <dbReference type="SAM" id="MobiDB-lite"/>
    </source>
</evidence>
<evidence type="ECO:0000313" key="3">
    <source>
        <dbReference type="EMBL" id="CRY69754.1"/>
    </source>
</evidence>
<proteinExistence type="predicted"/>
<accession>A0A0T9RLT6</accession>
<evidence type="ECO:0000313" key="5">
    <source>
        <dbReference type="Proteomes" id="UP000045840"/>
    </source>
</evidence>
<dbReference type="Proteomes" id="UP000044625">
    <property type="component" value="Unassembled WGS sequence"/>
</dbReference>
<dbReference type="EMBL" id="CQAZ01000100">
    <property type="protein sequence ID" value="CNI68300.1"/>
    <property type="molecule type" value="Genomic_DNA"/>
</dbReference>
<evidence type="ECO:0000313" key="2">
    <source>
        <dbReference type="EMBL" id="CNI68300.1"/>
    </source>
</evidence>
<dbReference type="Proteomes" id="UP000045840">
    <property type="component" value="Unassembled WGS sequence"/>
</dbReference>
<gene>
    <name evidence="2" type="ORF">ERS008529_04668</name>
    <name evidence="3" type="ORF">ERS137968_04910</name>
</gene>
<keyword evidence="4" id="KW-1185">Reference proteome</keyword>
<organism evidence="2 5">
    <name type="scientific">Yersinia pekkanenii</name>
    <dbReference type="NCBI Taxonomy" id="1288385"/>
    <lineage>
        <taxon>Bacteria</taxon>
        <taxon>Pseudomonadati</taxon>
        <taxon>Pseudomonadota</taxon>
        <taxon>Gammaproteobacteria</taxon>
        <taxon>Enterobacterales</taxon>
        <taxon>Yersiniaceae</taxon>
        <taxon>Yersinia</taxon>
    </lineage>
</organism>
<dbReference type="OrthoDB" id="9920321at2"/>
<reference evidence="5" key="2">
    <citation type="submission" date="2015-03" db="EMBL/GenBank/DDBJ databases">
        <authorList>
            <consortium name="Pathogen Informatics"/>
        </authorList>
    </citation>
    <scope>NUCLEOTIDE SEQUENCE [LARGE SCALE GENOMIC DNA]</scope>
    <source>
        <strain evidence="5">A125KOH2</strain>
    </source>
</reference>
<sequence>MTQDERFYAALESVAWTRLIADPRFTDEMAQIEANADHRTSQQQQRIQEAHDDRCL</sequence>